<keyword evidence="5" id="KW-0862">Zinc</keyword>
<dbReference type="InterPro" id="IPR013087">
    <property type="entry name" value="Znf_C2H2_type"/>
</dbReference>
<dbReference type="PANTHER" id="PTHR14003:SF19">
    <property type="entry name" value="YY2 TRANSCRIPTION FACTOR"/>
    <property type="match status" value="1"/>
</dbReference>
<dbReference type="Gene3D" id="3.30.160.60">
    <property type="entry name" value="Classic Zinc Finger"/>
    <property type="match status" value="4"/>
</dbReference>
<dbReference type="GO" id="GO:0008270">
    <property type="term" value="F:zinc ion binding"/>
    <property type="evidence" value="ECO:0007669"/>
    <property type="project" value="UniProtKB-KW"/>
</dbReference>
<dbReference type="FunFam" id="3.30.160.60:FF:000163">
    <property type="entry name" value="transcriptional repressor protein YY1"/>
    <property type="match status" value="1"/>
</dbReference>
<dbReference type="GO" id="GO:0005667">
    <property type="term" value="C:transcription regulator complex"/>
    <property type="evidence" value="ECO:0007669"/>
    <property type="project" value="TreeGrafter"/>
</dbReference>
<keyword evidence="3" id="KW-0677">Repeat</keyword>
<evidence type="ECO:0000313" key="13">
    <source>
        <dbReference type="EMBL" id="OQV22382.1"/>
    </source>
</evidence>
<evidence type="ECO:0000256" key="9">
    <source>
        <dbReference type="ARBA" id="ARBA00023242"/>
    </source>
</evidence>
<dbReference type="AlphaFoldDB" id="A0A1W0X515"/>
<dbReference type="SMART" id="SM00355">
    <property type="entry name" value="ZnF_C2H2"/>
    <property type="match status" value="4"/>
</dbReference>
<evidence type="ECO:0000256" key="7">
    <source>
        <dbReference type="ARBA" id="ARBA00023125"/>
    </source>
</evidence>
<keyword evidence="6" id="KW-0805">Transcription regulation</keyword>
<evidence type="ECO:0000256" key="5">
    <source>
        <dbReference type="ARBA" id="ARBA00022833"/>
    </source>
</evidence>
<keyword evidence="7" id="KW-0238">DNA-binding</keyword>
<dbReference type="EMBL" id="MTYJ01000017">
    <property type="protein sequence ID" value="OQV22382.1"/>
    <property type="molecule type" value="Genomic_DNA"/>
</dbReference>
<comment type="subcellular location">
    <subcellularLocation>
        <location evidence="1">Nucleus</location>
    </subcellularLocation>
</comment>
<keyword evidence="9" id="KW-0539">Nucleus</keyword>
<dbReference type="Pfam" id="PF00096">
    <property type="entry name" value="zf-C2H2"/>
    <property type="match status" value="4"/>
</dbReference>
<dbReference type="SUPFAM" id="SSF57667">
    <property type="entry name" value="beta-beta-alpha zinc fingers"/>
    <property type="match status" value="3"/>
</dbReference>
<dbReference type="FunFam" id="3.30.160.60:FF:000104">
    <property type="entry name" value="Transcriptional repressor protein YY1"/>
    <property type="match status" value="1"/>
</dbReference>
<evidence type="ECO:0000256" key="8">
    <source>
        <dbReference type="ARBA" id="ARBA00023163"/>
    </source>
</evidence>
<feature type="compositionally biased region" description="Polar residues" evidence="11">
    <location>
        <begin position="432"/>
        <end position="445"/>
    </location>
</feature>
<proteinExistence type="predicted"/>
<comment type="caution">
    <text evidence="13">The sequence shown here is derived from an EMBL/GenBank/DDBJ whole genome shotgun (WGS) entry which is preliminary data.</text>
</comment>
<dbReference type="GO" id="GO:0031519">
    <property type="term" value="C:PcG protein complex"/>
    <property type="evidence" value="ECO:0007669"/>
    <property type="project" value="TreeGrafter"/>
</dbReference>
<feature type="domain" description="C2H2-type" evidence="12">
    <location>
        <begin position="332"/>
        <end position="361"/>
    </location>
</feature>
<evidence type="ECO:0000259" key="12">
    <source>
        <dbReference type="PROSITE" id="PS50157"/>
    </source>
</evidence>
<dbReference type="GO" id="GO:0000978">
    <property type="term" value="F:RNA polymerase II cis-regulatory region sequence-specific DNA binding"/>
    <property type="evidence" value="ECO:0007669"/>
    <property type="project" value="TreeGrafter"/>
</dbReference>
<dbReference type="FunFam" id="3.30.160.60:FF:000109">
    <property type="entry name" value="Transcriptional repressor protein YY1"/>
    <property type="match status" value="1"/>
</dbReference>
<dbReference type="GO" id="GO:0000785">
    <property type="term" value="C:chromatin"/>
    <property type="evidence" value="ECO:0007669"/>
    <property type="project" value="TreeGrafter"/>
</dbReference>
<feature type="domain" description="C2H2-type" evidence="12">
    <location>
        <begin position="275"/>
        <end position="299"/>
    </location>
</feature>
<dbReference type="Proteomes" id="UP000192578">
    <property type="component" value="Unassembled WGS sequence"/>
</dbReference>
<gene>
    <name evidence="13" type="ORF">BV898_03559</name>
</gene>
<dbReference type="PROSITE" id="PS00028">
    <property type="entry name" value="ZINC_FINGER_C2H2_1"/>
    <property type="match status" value="4"/>
</dbReference>
<dbReference type="GO" id="GO:0000981">
    <property type="term" value="F:DNA-binding transcription factor activity, RNA polymerase II-specific"/>
    <property type="evidence" value="ECO:0007669"/>
    <property type="project" value="TreeGrafter"/>
</dbReference>
<keyword evidence="2" id="KW-0479">Metal-binding</keyword>
<name>A0A1W0X515_HYPEX</name>
<evidence type="ECO:0000256" key="2">
    <source>
        <dbReference type="ARBA" id="ARBA00022723"/>
    </source>
</evidence>
<feature type="domain" description="C2H2-type" evidence="12">
    <location>
        <begin position="362"/>
        <end position="391"/>
    </location>
</feature>
<dbReference type="OrthoDB" id="10264072at2759"/>
<dbReference type="InterPro" id="IPR036236">
    <property type="entry name" value="Znf_C2H2_sf"/>
</dbReference>
<reference evidence="14" key="1">
    <citation type="submission" date="2017-01" db="EMBL/GenBank/DDBJ databases">
        <title>Comparative genomics of anhydrobiosis in the tardigrade Hypsibius dujardini.</title>
        <authorList>
            <person name="Yoshida Y."/>
            <person name="Koutsovoulos G."/>
            <person name="Laetsch D."/>
            <person name="Stevens L."/>
            <person name="Kumar S."/>
            <person name="Horikawa D."/>
            <person name="Ishino K."/>
            <person name="Komine S."/>
            <person name="Tomita M."/>
            <person name="Blaxter M."/>
            <person name="Arakawa K."/>
        </authorList>
    </citation>
    <scope>NUCLEOTIDE SEQUENCE [LARGE SCALE GENOMIC DNA]</scope>
    <source>
        <strain evidence="14">Z151</strain>
    </source>
</reference>
<evidence type="ECO:0000256" key="4">
    <source>
        <dbReference type="ARBA" id="ARBA00022771"/>
    </source>
</evidence>
<dbReference type="PANTHER" id="PTHR14003">
    <property type="entry name" value="TRANSCRIPTIONAL REPRESSOR PROTEIN YY"/>
    <property type="match status" value="1"/>
</dbReference>
<evidence type="ECO:0000256" key="3">
    <source>
        <dbReference type="ARBA" id="ARBA00022737"/>
    </source>
</evidence>
<organism evidence="13 14">
    <name type="scientific">Hypsibius exemplaris</name>
    <name type="common">Freshwater tardigrade</name>
    <dbReference type="NCBI Taxonomy" id="2072580"/>
    <lineage>
        <taxon>Eukaryota</taxon>
        <taxon>Metazoa</taxon>
        <taxon>Ecdysozoa</taxon>
        <taxon>Tardigrada</taxon>
        <taxon>Eutardigrada</taxon>
        <taxon>Parachela</taxon>
        <taxon>Hypsibioidea</taxon>
        <taxon>Hypsibiidae</taxon>
        <taxon>Hypsibius</taxon>
    </lineage>
</organism>
<keyword evidence="8" id="KW-0804">Transcription</keyword>
<evidence type="ECO:0000313" key="14">
    <source>
        <dbReference type="Proteomes" id="UP000192578"/>
    </source>
</evidence>
<evidence type="ECO:0000256" key="11">
    <source>
        <dbReference type="SAM" id="MobiDB-lite"/>
    </source>
</evidence>
<keyword evidence="14" id="KW-1185">Reference proteome</keyword>
<protein>
    <submittedName>
        <fullName evidence="13">Transcriptional repressor protein YY1</fullName>
    </submittedName>
</protein>
<evidence type="ECO:0000256" key="6">
    <source>
        <dbReference type="ARBA" id="ARBA00023015"/>
    </source>
</evidence>
<keyword evidence="4 10" id="KW-0863">Zinc-finger</keyword>
<feature type="compositionally biased region" description="Low complexity" evidence="11">
    <location>
        <begin position="392"/>
        <end position="403"/>
    </location>
</feature>
<sequence>MASASVSERYFHNMSDNSMLDFMDNFEFETVVETVETTVEGHGDFEFFNLEPTELQVAGIISQVKQEEGDLPIKQEPRHFIAAPHPQPLQPISELARGYPGAKRQLKDPKLKPAKIKARDRRCEEEEATTEAAASCASTVPSVAVDVDVDEEPRMGLVIDVGLSREEKTALLPRLDDGMMDTIRSVLDERIDQRVVEQPLSPLDIASSDIVTVVVGENVGTDEESQLVRNVEREYEAQKKLRKIITDAAHVKAETAAIISTLLRKSEDGEDGKNFMCPSKGCGKGFRDNASMRKHLHTHGPRVHVCSECGKAFVESSKLKRHQLVHTGEKPFQCTFEGCGKRFSLDFNLRTHVRIHTGDRPFACPFEGCTKKFAQSTNLKSHILTHAKPSARRSGSTGPPSGSDIPAVVKSTGGRGSGNKRKGRKASPAGTRAQSRPQQAFQSESPTMAVIPSAFPAALTAAAAAVPVGGGGPRQKPTSLTTLQTFQTAIPHQQQQQQQQCVTLVPGLISFQPGAMNTLSYALNGSFQHRGISGDQQRVNMGLLARSTS</sequence>
<accession>A0A1W0X515</accession>
<evidence type="ECO:0000256" key="10">
    <source>
        <dbReference type="PROSITE-ProRule" id="PRU00042"/>
    </source>
</evidence>
<dbReference type="PROSITE" id="PS50157">
    <property type="entry name" value="ZINC_FINGER_C2H2_2"/>
    <property type="match status" value="4"/>
</dbReference>
<evidence type="ECO:0000256" key="1">
    <source>
        <dbReference type="ARBA" id="ARBA00004123"/>
    </source>
</evidence>
<feature type="region of interest" description="Disordered" evidence="11">
    <location>
        <begin position="381"/>
        <end position="445"/>
    </location>
</feature>
<feature type="domain" description="C2H2-type" evidence="12">
    <location>
        <begin position="304"/>
        <end position="331"/>
    </location>
</feature>